<organism evidence="1 2">
    <name type="scientific">Flavobacterium myungsuense</name>
    <dbReference type="NCBI Taxonomy" id="651823"/>
    <lineage>
        <taxon>Bacteria</taxon>
        <taxon>Pseudomonadati</taxon>
        <taxon>Bacteroidota</taxon>
        <taxon>Flavobacteriia</taxon>
        <taxon>Flavobacteriales</taxon>
        <taxon>Flavobacteriaceae</taxon>
        <taxon>Flavobacterium</taxon>
    </lineage>
</organism>
<name>A0ABW3J1U8_9FLAO</name>
<sequence>MKTEKIELRTLWTVKETAIYLRKSVKTIRRRLKCDRIKGFKEGKNGNILIYADTVTEENLNSAKAKFKNNL</sequence>
<accession>A0ABW3J1U8</accession>
<evidence type="ECO:0000313" key="1">
    <source>
        <dbReference type="EMBL" id="MFD0983885.1"/>
    </source>
</evidence>
<gene>
    <name evidence="1" type="ORF">ACFQ0S_05280</name>
</gene>
<protein>
    <recommendedName>
        <fullName evidence="3">Helix-turn-helix domain-containing protein</fullName>
    </recommendedName>
</protein>
<dbReference type="EMBL" id="JBHTIZ010000013">
    <property type="protein sequence ID" value="MFD0983885.1"/>
    <property type="molecule type" value="Genomic_DNA"/>
</dbReference>
<comment type="caution">
    <text evidence="1">The sequence shown here is derived from an EMBL/GenBank/DDBJ whole genome shotgun (WGS) entry which is preliminary data.</text>
</comment>
<dbReference type="Proteomes" id="UP001597051">
    <property type="component" value="Unassembled WGS sequence"/>
</dbReference>
<dbReference type="RefSeq" id="WP_379756799.1">
    <property type="nucleotide sequence ID" value="NZ_JBHSYB010000025.1"/>
</dbReference>
<keyword evidence="2" id="KW-1185">Reference proteome</keyword>
<proteinExistence type="predicted"/>
<evidence type="ECO:0008006" key="3">
    <source>
        <dbReference type="Google" id="ProtNLM"/>
    </source>
</evidence>
<evidence type="ECO:0000313" key="2">
    <source>
        <dbReference type="Proteomes" id="UP001597051"/>
    </source>
</evidence>
<reference evidence="2" key="1">
    <citation type="journal article" date="2019" name="Int. J. Syst. Evol. Microbiol.">
        <title>The Global Catalogue of Microorganisms (GCM) 10K type strain sequencing project: providing services to taxonomists for standard genome sequencing and annotation.</title>
        <authorList>
            <consortium name="The Broad Institute Genomics Platform"/>
            <consortium name="The Broad Institute Genome Sequencing Center for Infectious Disease"/>
            <person name="Wu L."/>
            <person name="Ma J."/>
        </authorList>
    </citation>
    <scope>NUCLEOTIDE SEQUENCE [LARGE SCALE GENOMIC DNA]</scope>
    <source>
        <strain evidence="2">CECT 7649</strain>
    </source>
</reference>